<dbReference type="EMBL" id="OU900101">
    <property type="protein sequence ID" value="CAG9864722.1"/>
    <property type="molecule type" value="Genomic_DNA"/>
</dbReference>
<evidence type="ECO:0000313" key="2">
    <source>
        <dbReference type="Proteomes" id="UP001153712"/>
    </source>
</evidence>
<accession>A0A9N9TZ10</accession>
<dbReference type="OrthoDB" id="6357664at2759"/>
<protein>
    <submittedName>
        <fullName evidence="1">Uncharacterized protein</fullName>
    </submittedName>
</protein>
<proteinExistence type="predicted"/>
<sequence length="116" mass="13845">MLRNGRSRRRVIYTRKIRIRSCILIRHFDRGCPVIMFTMRKHSREFTAEKILLFACVFVITVVEISSKPQIDCRIHLYAPICRGVAAKRDDPYYYNEGLRELAKKLSWDYPSQQYT</sequence>
<dbReference type="Proteomes" id="UP001153712">
    <property type="component" value="Chromosome 8"/>
</dbReference>
<organism evidence="1 2">
    <name type="scientific">Phyllotreta striolata</name>
    <name type="common">Striped flea beetle</name>
    <name type="synonym">Crioceris striolata</name>
    <dbReference type="NCBI Taxonomy" id="444603"/>
    <lineage>
        <taxon>Eukaryota</taxon>
        <taxon>Metazoa</taxon>
        <taxon>Ecdysozoa</taxon>
        <taxon>Arthropoda</taxon>
        <taxon>Hexapoda</taxon>
        <taxon>Insecta</taxon>
        <taxon>Pterygota</taxon>
        <taxon>Neoptera</taxon>
        <taxon>Endopterygota</taxon>
        <taxon>Coleoptera</taxon>
        <taxon>Polyphaga</taxon>
        <taxon>Cucujiformia</taxon>
        <taxon>Chrysomeloidea</taxon>
        <taxon>Chrysomelidae</taxon>
        <taxon>Galerucinae</taxon>
        <taxon>Alticini</taxon>
        <taxon>Phyllotreta</taxon>
    </lineage>
</organism>
<reference evidence="1" key="1">
    <citation type="submission" date="2022-01" db="EMBL/GenBank/DDBJ databases">
        <authorList>
            <person name="King R."/>
        </authorList>
    </citation>
    <scope>NUCLEOTIDE SEQUENCE</scope>
</reference>
<name>A0A9N9TZ10_PHYSR</name>
<keyword evidence="2" id="KW-1185">Reference proteome</keyword>
<gene>
    <name evidence="1" type="ORF">PHYEVI_LOCUS10973</name>
</gene>
<dbReference type="AlphaFoldDB" id="A0A9N9TZ10"/>
<evidence type="ECO:0000313" key="1">
    <source>
        <dbReference type="EMBL" id="CAG9864722.1"/>
    </source>
</evidence>